<dbReference type="Gene3D" id="3.40.50.850">
    <property type="entry name" value="Isochorismatase-like"/>
    <property type="match status" value="1"/>
</dbReference>
<proteinExistence type="predicted"/>
<dbReference type="EC" id="3.-.-.-" evidence="3"/>
<dbReference type="InterPro" id="IPR000868">
    <property type="entry name" value="Isochorismatase-like_dom"/>
</dbReference>
<dbReference type="EMBL" id="FLUL01000001">
    <property type="protein sequence ID" value="SBV99502.1"/>
    <property type="molecule type" value="Genomic_DNA"/>
</dbReference>
<dbReference type="CDD" id="cd01014">
    <property type="entry name" value="nicotinamidase_related"/>
    <property type="match status" value="1"/>
</dbReference>
<evidence type="ECO:0000313" key="3">
    <source>
        <dbReference type="EMBL" id="SBV99502.1"/>
    </source>
</evidence>
<dbReference type="InterPro" id="IPR050272">
    <property type="entry name" value="Isochorismatase-like_hydrls"/>
</dbReference>
<evidence type="ECO:0000256" key="1">
    <source>
        <dbReference type="ARBA" id="ARBA00022801"/>
    </source>
</evidence>
<name>A0A212JJA8_9BACT</name>
<evidence type="ECO:0000259" key="2">
    <source>
        <dbReference type="Pfam" id="PF00857"/>
    </source>
</evidence>
<dbReference type="PANTHER" id="PTHR43540">
    <property type="entry name" value="PEROXYUREIDOACRYLATE/UREIDOACRYLATE AMIDOHYDROLASE-RELATED"/>
    <property type="match status" value="1"/>
</dbReference>
<feature type="domain" description="Isochorismatase-like" evidence="2">
    <location>
        <begin position="3"/>
        <end position="145"/>
    </location>
</feature>
<dbReference type="SUPFAM" id="SSF52499">
    <property type="entry name" value="Isochorismatase-like hydrolases"/>
    <property type="match status" value="1"/>
</dbReference>
<dbReference type="GO" id="GO:0016787">
    <property type="term" value="F:hydrolase activity"/>
    <property type="evidence" value="ECO:0007669"/>
    <property type="project" value="UniProtKB-KW"/>
</dbReference>
<dbReference type="Pfam" id="PF00857">
    <property type="entry name" value="Isochorismatase"/>
    <property type="match status" value="1"/>
</dbReference>
<dbReference type="InterPro" id="IPR036380">
    <property type="entry name" value="Isochorismatase-like_sf"/>
</dbReference>
<organism evidence="3">
    <name type="scientific">uncultured Dysgonomonas sp</name>
    <dbReference type="NCBI Taxonomy" id="206096"/>
    <lineage>
        <taxon>Bacteria</taxon>
        <taxon>Pseudomonadati</taxon>
        <taxon>Bacteroidota</taxon>
        <taxon>Bacteroidia</taxon>
        <taxon>Bacteroidales</taxon>
        <taxon>Dysgonomonadaceae</taxon>
        <taxon>Dysgonomonas</taxon>
        <taxon>environmental samples</taxon>
    </lineage>
</organism>
<accession>A0A212JJA8</accession>
<dbReference type="PANTHER" id="PTHR43540:SF1">
    <property type="entry name" value="ISOCHORISMATASE HYDROLASE"/>
    <property type="match status" value="1"/>
</dbReference>
<gene>
    <name evidence="3" type="primary">yddQ</name>
    <name evidence="3" type="ORF">KL86DYS2_11672</name>
</gene>
<sequence>MKALLIIDIQNDYFEKGMMPLSNSEEAARNAKKLLTDFRQKELPIIIVQHIASRPEAGFFLPNTYGAEIHESVKPLNTEKIVVKHFPNSFRETDLDSYLNKSGIKDLVICGMMTHMCIDSTTRAAKDLGYNCTIIGDACATRDLEIFGKKTDAKDVQNSFLSALNYFYAKVTTTELYLNDNLLKPEV</sequence>
<dbReference type="RefSeq" id="WP_296949051.1">
    <property type="nucleotide sequence ID" value="NZ_LT599021.1"/>
</dbReference>
<keyword evidence="1 3" id="KW-0378">Hydrolase</keyword>
<reference evidence="3" key="1">
    <citation type="submission" date="2016-04" db="EMBL/GenBank/DDBJ databases">
        <authorList>
            <person name="Evans L.H."/>
            <person name="Alamgir A."/>
            <person name="Owens N."/>
            <person name="Weber N.D."/>
            <person name="Virtaneva K."/>
            <person name="Barbian K."/>
            <person name="Babar A."/>
            <person name="Rosenke K."/>
        </authorList>
    </citation>
    <scope>NUCLEOTIDE SEQUENCE</scope>
    <source>
        <strain evidence="3">86-2</strain>
    </source>
</reference>
<dbReference type="AlphaFoldDB" id="A0A212JJA8"/>
<protein>
    <submittedName>
        <fullName evidence="3">Uncharacterized isochorismatase family protein YddQ</fullName>
        <ecNumber evidence="3">3.-.-.-</ecNumber>
    </submittedName>
</protein>